<dbReference type="GO" id="GO:0016791">
    <property type="term" value="F:phosphatase activity"/>
    <property type="evidence" value="ECO:0007669"/>
    <property type="project" value="InterPro"/>
</dbReference>
<feature type="compositionally biased region" description="Polar residues" evidence="6">
    <location>
        <begin position="118"/>
        <end position="145"/>
    </location>
</feature>
<dbReference type="AlphaFoldDB" id="A0A081K924"/>
<dbReference type="EMBL" id="JOJP01000001">
    <property type="protein sequence ID" value="KEI70650.1"/>
    <property type="molecule type" value="Genomic_DNA"/>
</dbReference>
<sequence>MIPENRPPSENKSIPPIEVGTKYTEKGFWRKAARVVSSAPSVIYRGLKWMASIPGKLFNLVFPKKKISERSVKAVPDPVKAGNGKKRRKLSLPSPSKIIKRIFNFQRRQSKENKKPDQTLSISSNSHRQDKQSTTPNAVNISATTPERHHQHFESSLEDNTDEECDDDDLGLVPLISDTDDDYDEAAIDPTPINPIKDDHFAAESVNTGFAKENQRSEAHTAPSLFSHKIYLKIGRWRGVREKQLDDLVHQLTIRRQKVQAFIRDTQLAFLRYGPSSTSTLQQLYELEESSLSFTRGLLDYNKKAKKHPKLSLITQSLEADFSGLRTFITDAQKYDFRSGHQYLQQVLLYKEVADRLLAMEKKPIPELKELKQRVGEVINEKIDTGLNDGIPVECVSENMDELLDLDSELRKIFPDKRKFDNEMIRVLSKNSKPFHSQFHVYLDGKWKKISTTYTPAAAMRSPFPLNTNLSGNRAPFEKPYSGMLCPSMERNTKHAVNMMGYTMKIDDRPVTSQIRVGCPYAYAEKSEKRREEVTLDRIKEIFTALLVQNHSEQLQKALTDPRHSPIDLTAAYLNLLSPDNIRHNGVMTAIGQDDEKKWVERIHKALKDLSGKEMILKVCLVNGENADVRIIPNVRMFVIPCNQLALQQSRDSKLSKRALNKMLRYFANTWKTVNQVNTESLKWLLGSDGPVRQKSRLLSGNQQHRVNQLEDQIRGLFNSKKVDFETVAKEKNPFIFAEILFQLLEELEIDIFSGCKSNKDRTSIFQTVLQSLLTTGMYLHESQSDESDVTAQLYNLVAELFMVYGGHTEVQKRNTGLVGYRLDDTPGKDLDPLSYKFMRRNPLNGARKEQKPFSNPDAPITL</sequence>
<dbReference type="Pfam" id="PF05925">
    <property type="entry name" value="IpgD"/>
    <property type="match status" value="1"/>
</dbReference>
<comment type="subcellular location">
    <subcellularLocation>
        <location evidence="1">Secreted</location>
    </subcellularLocation>
</comment>
<accession>A0A081K924</accession>
<feature type="compositionally biased region" description="Basic and acidic residues" evidence="6">
    <location>
        <begin position="146"/>
        <end position="155"/>
    </location>
</feature>
<keyword evidence="8" id="KW-1185">Reference proteome</keyword>
<gene>
    <name evidence="7" type="ORF">GV64_07765</name>
</gene>
<evidence type="ECO:0000313" key="8">
    <source>
        <dbReference type="Proteomes" id="UP000027997"/>
    </source>
</evidence>
<evidence type="ECO:0000313" key="7">
    <source>
        <dbReference type="EMBL" id="KEI70650.1"/>
    </source>
</evidence>
<name>A0A081K924_9GAMM</name>
<evidence type="ECO:0000256" key="3">
    <source>
        <dbReference type="ARBA" id="ARBA00022525"/>
    </source>
</evidence>
<protein>
    <submittedName>
        <fullName evidence="7">Uncharacterized protein</fullName>
    </submittedName>
</protein>
<evidence type="ECO:0000256" key="2">
    <source>
        <dbReference type="ARBA" id="ARBA00009007"/>
    </source>
</evidence>
<dbReference type="InterPro" id="IPR008108">
    <property type="entry name" value="IpgD/SopB"/>
</dbReference>
<evidence type="ECO:0000256" key="5">
    <source>
        <dbReference type="ARBA" id="ARBA00023026"/>
    </source>
</evidence>
<dbReference type="Proteomes" id="UP000027997">
    <property type="component" value="Unassembled WGS sequence"/>
</dbReference>
<comment type="caution">
    <text evidence="7">The sequence shown here is derived from an EMBL/GenBank/DDBJ whole genome shotgun (WGS) entry which is preliminary data.</text>
</comment>
<organism evidence="7 8">
    <name type="scientific">Endozoicomonas elysicola</name>
    <dbReference type="NCBI Taxonomy" id="305900"/>
    <lineage>
        <taxon>Bacteria</taxon>
        <taxon>Pseudomonadati</taxon>
        <taxon>Pseudomonadota</taxon>
        <taxon>Gammaproteobacteria</taxon>
        <taxon>Oceanospirillales</taxon>
        <taxon>Endozoicomonadaceae</taxon>
        <taxon>Endozoicomonas</taxon>
    </lineage>
</organism>
<keyword evidence="3" id="KW-0964">Secreted</keyword>
<evidence type="ECO:0000256" key="1">
    <source>
        <dbReference type="ARBA" id="ARBA00004613"/>
    </source>
</evidence>
<keyword evidence="5" id="KW-0843">Virulence</keyword>
<proteinExistence type="inferred from homology"/>
<comment type="similarity">
    <text evidence="2">Belongs to the phosphatase IpgD/SopB family.</text>
</comment>
<reference evidence="7 8" key="1">
    <citation type="submission" date="2014-06" db="EMBL/GenBank/DDBJ databases">
        <title>Whole Genome Sequences of Three Symbiotic Endozoicomonas Bacteria.</title>
        <authorList>
            <person name="Neave M.J."/>
            <person name="Apprill A."/>
            <person name="Voolstra C.R."/>
        </authorList>
    </citation>
    <scope>NUCLEOTIDE SEQUENCE [LARGE SCALE GENOMIC DNA]</scope>
    <source>
        <strain evidence="7 8">DSM 22380</strain>
    </source>
</reference>
<feature type="region of interest" description="Disordered" evidence="6">
    <location>
        <begin position="108"/>
        <end position="164"/>
    </location>
</feature>
<keyword evidence="4" id="KW-0378">Hydrolase</keyword>
<dbReference type="GO" id="GO:0005576">
    <property type="term" value="C:extracellular region"/>
    <property type="evidence" value="ECO:0007669"/>
    <property type="project" value="UniProtKB-SubCell"/>
</dbReference>
<evidence type="ECO:0000256" key="6">
    <source>
        <dbReference type="SAM" id="MobiDB-lite"/>
    </source>
</evidence>
<evidence type="ECO:0000256" key="4">
    <source>
        <dbReference type="ARBA" id="ARBA00022801"/>
    </source>
</evidence>